<dbReference type="HOGENOM" id="CLU_227207_0_0_1"/>
<feature type="region of interest" description="Disordered" evidence="5">
    <location>
        <begin position="519"/>
        <end position="540"/>
    </location>
</feature>
<feature type="region of interest" description="Disordered" evidence="5">
    <location>
        <begin position="1721"/>
        <end position="1757"/>
    </location>
</feature>
<dbReference type="GeneID" id="24110045"/>
<feature type="compositionally biased region" description="Basic and acidic residues" evidence="5">
    <location>
        <begin position="794"/>
        <end position="808"/>
    </location>
</feature>
<proteinExistence type="predicted"/>
<feature type="region of interest" description="Disordered" evidence="5">
    <location>
        <begin position="1914"/>
        <end position="1976"/>
    </location>
</feature>
<feature type="compositionally biased region" description="Low complexity" evidence="5">
    <location>
        <begin position="2379"/>
        <end position="2409"/>
    </location>
</feature>
<feature type="compositionally biased region" description="Low complexity" evidence="5">
    <location>
        <begin position="1934"/>
        <end position="1947"/>
    </location>
</feature>
<dbReference type="GO" id="GO:0005634">
    <property type="term" value="C:nucleus"/>
    <property type="evidence" value="ECO:0007669"/>
    <property type="project" value="UniProtKB-SubCell"/>
</dbReference>
<feature type="compositionally biased region" description="Acidic residues" evidence="5">
    <location>
        <begin position="2641"/>
        <end position="2685"/>
    </location>
</feature>
<feature type="coiled-coil region" evidence="4">
    <location>
        <begin position="1363"/>
        <end position="1400"/>
    </location>
</feature>
<gene>
    <name evidence="7" type="ORF">PHSY_004764</name>
</gene>
<feature type="compositionally biased region" description="Polar residues" evidence="5">
    <location>
        <begin position="1183"/>
        <end position="1195"/>
    </location>
</feature>
<feature type="compositionally biased region" description="Polar residues" evidence="5">
    <location>
        <begin position="2099"/>
        <end position="2112"/>
    </location>
</feature>
<feature type="domain" description="Nucleoporin Nup159/Nup146 N-terminal" evidence="6">
    <location>
        <begin position="44"/>
        <end position="431"/>
    </location>
</feature>
<dbReference type="Proteomes" id="UP000014071">
    <property type="component" value="Unassembled WGS sequence"/>
</dbReference>
<protein>
    <recommendedName>
        <fullName evidence="6">Nucleoporin Nup159/Nup146 N-terminal domain-containing protein</fullName>
    </recommendedName>
</protein>
<feature type="compositionally biased region" description="Polar residues" evidence="5">
    <location>
        <begin position="1244"/>
        <end position="1254"/>
    </location>
</feature>
<feature type="compositionally biased region" description="Low complexity" evidence="5">
    <location>
        <begin position="1725"/>
        <end position="1748"/>
    </location>
</feature>
<feature type="compositionally biased region" description="Polar residues" evidence="5">
    <location>
        <begin position="1148"/>
        <end position="1160"/>
    </location>
</feature>
<feature type="compositionally biased region" description="Gly residues" evidence="5">
    <location>
        <begin position="2497"/>
        <end position="2506"/>
    </location>
</feature>
<feature type="compositionally biased region" description="Low complexity" evidence="5">
    <location>
        <begin position="2532"/>
        <end position="2542"/>
    </location>
</feature>
<keyword evidence="4" id="KW-0175">Coiled coil</keyword>
<feature type="compositionally biased region" description="Low complexity" evidence="5">
    <location>
        <begin position="1967"/>
        <end position="1976"/>
    </location>
</feature>
<feature type="compositionally biased region" description="Low complexity" evidence="5">
    <location>
        <begin position="872"/>
        <end position="903"/>
    </location>
</feature>
<evidence type="ECO:0000259" key="6">
    <source>
        <dbReference type="Pfam" id="PF16755"/>
    </source>
</evidence>
<evidence type="ECO:0000256" key="3">
    <source>
        <dbReference type="ARBA" id="ARBA00023242"/>
    </source>
</evidence>
<feature type="compositionally biased region" description="Low complexity" evidence="5">
    <location>
        <begin position="2476"/>
        <end position="2496"/>
    </location>
</feature>
<feature type="region of interest" description="Disordered" evidence="5">
    <location>
        <begin position="447"/>
        <end position="485"/>
    </location>
</feature>
<feature type="compositionally biased region" description="Low complexity" evidence="5">
    <location>
        <begin position="930"/>
        <end position="946"/>
    </location>
</feature>
<feature type="compositionally biased region" description="Basic and acidic residues" evidence="5">
    <location>
        <begin position="2631"/>
        <end position="2640"/>
    </location>
</feature>
<evidence type="ECO:0000256" key="4">
    <source>
        <dbReference type="SAM" id="Coils"/>
    </source>
</evidence>
<evidence type="ECO:0000313" key="8">
    <source>
        <dbReference type="Proteomes" id="UP000014071"/>
    </source>
</evidence>
<evidence type="ECO:0000313" key="7">
    <source>
        <dbReference type="EMBL" id="GAC97179.1"/>
    </source>
</evidence>
<accession>R9P761</accession>
<feature type="compositionally biased region" description="Polar residues" evidence="5">
    <location>
        <begin position="947"/>
        <end position="964"/>
    </location>
</feature>
<dbReference type="PANTHER" id="PTHR35711">
    <property type="entry name" value="EXPRESSED PROTEIN"/>
    <property type="match status" value="1"/>
</dbReference>
<feature type="compositionally biased region" description="Basic and acidic residues" evidence="5">
    <location>
        <begin position="2293"/>
        <end position="2313"/>
    </location>
</feature>
<feature type="compositionally biased region" description="Low complexity" evidence="5">
    <location>
        <begin position="1093"/>
        <end position="1102"/>
    </location>
</feature>
<feature type="compositionally biased region" description="Low complexity" evidence="5">
    <location>
        <begin position="1681"/>
        <end position="1696"/>
    </location>
</feature>
<dbReference type="Gene3D" id="2.130.10.10">
    <property type="entry name" value="YVTN repeat-like/Quinoprotein amine dehydrogenase"/>
    <property type="match status" value="1"/>
</dbReference>
<feature type="compositionally biased region" description="Low complexity" evidence="5">
    <location>
        <begin position="589"/>
        <end position="641"/>
    </location>
</feature>
<feature type="compositionally biased region" description="Low complexity" evidence="5">
    <location>
        <begin position="1817"/>
        <end position="1840"/>
    </location>
</feature>
<reference evidence="8" key="1">
    <citation type="journal article" date="2013" name="Genome Announc.">
        <title>Draft genome sequence of the basidiomycetous yeast-like fungus Pseudozyma hubeiensis SY62, which produces an abundant amount of the biosurfactant mannosylerythritol lipids.</title>
        <authorList>
            <person name="Konishi M."/>
            <person name="Hatada Y."/>
            <person name="Horiuchi J."/>
        </authorList>
    </citation>
    <scope>NUCLEOTIDE SEQUENCE [LARGE SCALE GENOMIC DNA]</scope>
    <source>
        <strain evidence="8">SY62</strain>
    </source>
</reference>
<dbReference type="PANTHER" id="PTHR35711:SF1">
    <property type="entry name" value="ECTODERMAL, ISOFORM F"/>
    <property type="match status" value="1"/>
</dbReference>
<feature type="region of interest" description="Disordered" evidence="5">
    <location>
        <begin position="1643"/>
        <end position="1707"/>
    </location>
</feature>
<dbReference type="InterPro" id="IPR039462">
    <property type="entry name" value="Nup159/Nup146_N"/>
</dbReference>
<feature type="compositionally biased region" description="Polar residues" evidence="5">
    <location>
        <begin position="1205"/>
        <end position="1216"/>
    </location>
</feature>
<feature type="compositionally biased region" description="Polar residues" evidence="5">
    <location>
        <begin position="2688"/>
        <end position="2698"/>
    </location>
</feature>
<feature type="compositionally biased region" description="Polar residues" evidence="5">
    <location>
        <begin position="2315"/>
        <end position="2326"/>
    </location>
</feature>
<dbReference type="SUPFAM" id="SSF117289">
    <property type="entry name" value="Nucleoporin domain"/>
    <property type="match status" value="1"/>
</dbReference>
<feature type="compositionally biased region" description="Low complexity" evidence="5">
    <location>
        <begin position="2279"/>
        <end position="2290"/>
    </location>
</feature>
<feature type="compositionally biased region" description="Low complexity" evidence="5">
    <location>
        <begin position="1015"/>
        <end position="1026"/>
    </location>
</feature>
<sequence>MSAFTYTEAEASETEAKHLVLRQVAKDVTIRLSEPLKVAESKQHTNLLSVSNSRGLVFAATNSGFAVIRLAELRSFFKSAARNSTPILDQTLRSIDTNSLNSITSLPTFVTSANNHSTVLVGFQNGAIAAWSVSGLVDGTQLEPSFVLQPPTPGLSLIDLAPNPSDRPELAVALYRQDGTPGVQSGTPIMLNLNSGSFGAQLDSTGSRATAVCWSVKGKQVAVGLESGEIVQITPEGEPKDRIARPESLQGSYYVSDLRWLENHVFVATYNLPSSGSTDDDPEHSYEVYTILRDAKQSTITFAKMPMDPAPPYGDTSRLGTRFAAWLKSWEPSKHLVFVASGPSTDVGLITCSSSEAGTAAWSTVELEETSKPILPFSSVDQSSDTAPVALDFDLTSTDEVDDPNAVARGDDKTKMPAVPILYVYTSDGVLLAYNVINTQQPFDGMVRPSTTAPTASASAAAPAPQSTPAQTTPGQTKPAASAFGSSSAFGQPSAFGQSSGFGSKSAFASSATPSFGQSSAFGSSTANSSPSPAFDAASASTPSGGFGFGAFSSAAGGGKQTSAFGSTGFGFGSASTTGKDPSQDASKGAPTPAASSNAAASPSGASAFGARPAASAFGSSSPAPSSTSTTAPSAFGSTSALSQNSSAKPAFGQSSAFGQTSAPAFGSASGFGTTSAFGASPAFGAKSAFGSAASSASPFAPNTGTATPPSTASAFGGFASKSGGAFASTTNPSPTSIFGNSGQLESKSTAASTGLFGSAAQNASTSPSPASAFGSSASKFGQGSFSAFAANKTVEDKEKDMKGKNDESSANGEIEAGNFSFGGLGSMLGSNDSTLSERRSQPVAAVEAPEKEAGAASTDPSVEGADQTLTSVAASKPFSFSPAPAPNSSGSKASDPASSNAATPPPPLASAFSSVKLNPTAGAPSDRQNSSFSNTSSSSVASTSSEKVGNNNKEQPASALASNDKSKTAEPAKPAFSFATAPAKPTASPPQFSFSSPDAKAETPTKGVKDESKPASPGPFSFAPAVEQSTTAQPSSPLTFGAAGQDKNSAEAQTAQTAPSKPATPLSFANNASTSPSSTTAKSPGFGGFGSFGSAPASSASQAKEVPSFSFASSDKSVPPPSPASGSTPAAKPTSASAPASGVSFPRFTSTAPRSSSPLAATPFSSNDDSAKSSSEEKLGKTGQTFSFQQQPAKPSSPAFGAQPATSFSGFSQPQAPKVSGMEKPTSATATAPSFGGLGPATAKSSPQSTNTPVVPGKSAKERSGSPLVAGRTPQLSSSENGGPAKVNESGIQGEFLKAYLVLTQELEVLRSNVDQCASFLADLREASPRSHSVEDFADPSKWSFGDLPKMLSLAKSLGPLTQRIEDEAASHKRKVAELQSLQLKAEAKREEVARFIRARSDPEFAKMIRVRQLGPEHVENQNKLRKASQVVRDRIVELEEYMAALKDKLQNARAGRSALRAPSLDSVARACRNITARTTAVTLDLDNLALEVDLMRPAEYASREPSRALSRSVSVVSGIEEASPLNDVSNLVHMLPAAITLRSADEITHAELVKSESVAVFINAREKPILNTRAVPSSQRADRKTTKPLRGSDLQIAFAKGPVYLGKRVPPAVPETSAANGATDVVGTDQFAPMAKEVAVPKLSEPPRPASAAPSAPATAPKEAKAAPLTFEVPPSPGPASSATPAAATQKTAAPPKPLNFSGFGQTAAAPAKAANPTFEGFASSATPSQATTTAAAPQPTVPSQPLKFGSFGQSAASAPKPAATAFSGFGKTPVSSADVSAQKGATQSAPLSFEGFGQSAAKPVATSFAGFGKASTPSTEAPSTAAPAAESQKPAAPFSFGGLSSPASASNKPSPAPFAGFGSTSAVQASAPLPAKSTPMSTPGAASSSSPFGNATLSSLDFGKLGSVPAGIFDLPTKDDTPFQPGARAASSSPSSIRSSNTSKSKFRGTAVQLPPTSSGGDGSDAAASASTKAASDFFALPPALKAKEGSDASAPTPFKGFSGFGSSAGKPNAEVSTPAPSSKPTFSFGKPGDKNESPAAATVESASASGSINLGKVDKTDVSKSPATPTASQPKTASSGFSFGGFGTKGVEAASTEQPKQVSATSFSFGDAGKKPETTKTVGDGSDAGTLSKDKVDTAASVASAAKEESKSPASFSFATKPPVKPAPEQKSEKVATDDREGEAKKDADGDKADKQPTADSKDEKSEKSDSQQKDVETDSPEKADARDATDKALPDPSTFTFCKPSEPRNKEPLTEPTPSNAKDALGSTPDAKPAASFSFGAASAAPTSEKKTEDLDKASKEEKRDPVEQPKTSSANGATSTDKADGDFNYPPKPKSSAPDSDNQKPNESSTPTSTSAFSFAPSKLNPSATSTASAFGGFKSSPGFGFGAFSSKPTDASSPSSKPVNAFSFAPQTSTANKPGAFGSASAFGSTSAFGTPSTPSAKPAFGSTSAFGTPSGFGAFAASPSTPKSTDGGKSDAAAGGKSAFSFTGASGGGFGAFAGAGKTSPFASAKGKGEGLGGDGDKSGGSLLARLGGRPSQVASEDGGEDEDEEEDDDYSDEDDDEHDEEDDEEDDQEEDDEEEEDYDEEEYTDEEDYEDEEDEVDDDDVDSTIGHDRAGGDSLEESAVHVEKADAQEEGGSVDEEEEQDDAEEDDSDEEEEDEEEGLSAVEEEPEEEEAGQDTTASQSADQSD</sequence>
<feature type="compositionally biased region" description="Polar residues" evidence="5">
    <location>
        <begin position="2018"/>
        <end position="2029"/>
    </location>
</feature>
<dbReference type="STRING" id="1305764.R9P761"/>
<feature type="compositionally biased region" description="Low complexity" evidence="5">
    <location>
        <begin position="449"/>
        <end position="485"/>
    </location>
</feature>
<feature type="compositionally biased region" description="Low complexity" evidence="5">
    <location>
        <begin position="2354"/>
        <end position="2368"/>
    </location>
</feature>
<keyword evidence="2" id="KW-0813">Transport</keyword>
<dbReference type="InterPro" id="IPR015943">
    <property type="entry name" value="WD40/YVTN_repeat-like_dom_sf"/>
</dbReference>
<feature type="compositionally biased region" description="Polar residues" evidence="5">
    <location>
        <begin position="1881"/>
        <end position="1896"/>
    </location>
</feature>
<feature type="compositionally biased region" description="Basic and acidic residues" evidence="5">
    <location>
        <begin position="1170"/>
        <end position="1181"/>
    </location>
</feature>
<dbReference type="Pfam" id="PF16755">
    <property type="entry name" value="Beta-prop_NUP159_NUP214"/>
    <property type="match status" value="1"/>
</dbReference>
<comment type="subcellular location">
    <subcellularLocation>
        <location evidence="1">Nucleus</location>
    </subcellularLocation>
</comment>
<dbReference type="EMBL" id="DF238808">
    <property type="protein sequence ID" value="GAC97179.1"/>
    <property type="molecule type" value="Genomic_DNA"/>
</dbReference>
<feature type="compositionally biased region" description="Low complexity" evidence="5">
    <location>
        <begin position="2426"/>
        <end position="2442"/>
    </location>
</feature>
<evidence type="ECO:0000256" key="2">
    <source>
        <dbReference type="ARBA" id="ARBA00022448"/>
    </source>
</evidence>
<feature type="compositionally biased region" description="Low complexity" evidence="5">
    <location>
        <begin position="1652"/>
        <end position="1663"/>
    </location>
</feature>
<keyword evidence="3" id="KW-0539">Nucleus</keyword>
<feature type="compositionally biased region" description="Low complexity" evidence="5">
    <location>
        <begin position="2002"/>
        <end position="2011"/>
    </location>
</feature>
<dbReference type="OrthoDB" id="248320at2759"/>
<dbReference type="eggNOG" id="KOG3630">
    <property type="taxonomic scope" value="Eukaryota"/>
</dbReference>
<name>R9P761_PSEHS</name>
<evidence type="ECO:0000256" key="5">
    <source>
        <dbReference type="SAM" id="MobiDB-lite"/>
    </source>
</evidence>
<feature type="region of interest" description="Disordered" evidence="5">
    <location>
        <begin position="1815"/>
        <end position="1896"/>
    </location>
</feature>
<feature type="compositionally biased region" description="Low complexity" evidence="5">
    <location>
        <begin position="2507"/>
        <end position="2518"/>
    </location>
</feature>
<feature type="compositionally biased region" description="Polar residues" evidence="5">
    <location>
        <begin position="1028"/>
        <end position="1039"/>
    </location>
</feature>
<feature type="compositionally biased region" description="Basic and acidic residues" evidence="5">
    <location>
        <begin position="1000"/>
        <end position="1014"/>
    </location>
</feature>
<feature type="region of interest" description="Disordered" evidence="5">
    <location>
        <begin position="574"/>
        <end position="653"/>
    </location>
</feature>
<evidence type="ECO:0000256" key="1">
    <source>
        <dbReference type="ARBA" id="ARBA00004123"/>
    </source>
</evidence>
<feature type="region of interest" description="Disordered" evidence="5">
    <location>
        <begin position="1990"/>
        <end position="2698"/>
    </location>
</feature>
<feature type="compositionally biased region" description="Low complexity" evidence="5">
    <location>
        <begin position="972"/>
        <end position="991"/>
    </location>
</feature>
<feature type="compositionally biased region" description="Polar residues" evidence="5">
    <location>
        <begin position="642"/>
        <end position="653"/>
    </location>
</feature>
<feature type="compositionally biased region" description="Basic and acidic residues" evidence="5">
    <location>
        <begin position="2172"/>
        <end position="2238"/>
    </location>
</feature>
<feature type="compositionally biased region" description="Polar residues" evidence="5">
    <location>
        <begin position="2443"/>
        <end position="2459"/>
    </location>
</feature>
<feature type="compositionally biased region" description="Polar residues" evidence="5">
    <location>
        <begin position="2067"/>
        <end position="2081"/>
    </location>
</feature>
<feature type="compositionally biased region" description="Polar residues" evidence="5">
    <location>
        <begin position="1047"/>
        <end position="1060"/>
    </location>
</feature>
<dbReference type="RefSeq" id="XP_012190766.1">
    <property type="nucleotide sequence ID" value="XM_012335376.1"/>
</dbReference>
<organism evidence="7 8">
    <name type="scientific">Pseudozyma hubeiensis (strain SY62)</name>
    <name type="common">Yeast</name>
    <dbReference type="NCBI Taxonomy" id="1305764"/>
    <lineage>
        <taxon>Eukaryota</taxon>
        <taxon>Fungi</taxon>
        <taxon>Dikarya</taxon>
        <taxon>Basidiomycota</taxon>
        <taxon>Ustilaginomycotina</taxon>
        <taxon>Ustilaginomycetes</taxon>
        <taxon>Ustilaginales</taxon>
        <taxon>Ustilaginaceae</taxon>
        <taxon>Pseudozyma</taxon>
    </lineage>
</organism>
<keyword evidence="8" id="KW-1185">Reference proteome</keyword>
<feature type="compositionally biased region" description="Low complexity" evidence="5">
    <location>
        <begin position="1068"/>
        <end position="1085"/>
    </location>
</feature>
<feature type="region of interest" description="Disordered" evidence="5">
    <location>
        <begin position="793"/>
        <end position="1288"/>
    </location>
</feature>
<feature type="compositionally biased region" description="Acidic residues" evidence="5">
    <location>
        <begin position="2550"/>
        <end position="2615"/>
    </location>
</feature>
<feature type="compositionally biased region" description="Low complexity" evidence="5">
    <location>
        <begin position="1125"/>
        <end position="1143"/>
    </location>
</feature>
<feature type="compositionally biased region" description="Low complexity" evidence="5">
    <location>
        <begin position="1847"/>
        <end position="1862"/>
    </location>
</feature>